<dbReference type="STRING" id="1633631.GCA_001442925_00905"/>
<reference evidence="2 5" key="1">
    <citation type="submission" date="2015-11" db="EMBL/GenBank/DDBJ databases">
        <authorList>
            <person name="Varghese N."/>
        </authorList>
    </citation>
    <scope>NUCLEOTIDE SEQUENCE [LARGE SCALE GENOMIC DNA]</scope>
    <source>
        <strain evidence="2 5">JGI-8</strain>
    </source>
</reference>
<accession>A0A0P1LCM9</accession>
<dbReference type="PROSITE" id="PS50943">
    <property type="entry name" value="HTH_CROC1"/>
    <property type="match status" value="1"/>
</dbReference>
<accession>A0A0P1L9I4</accession>
<keyword evidence="5" id="KW-1185">Reference proteome</keyword>
<dbReference type="OrthoDB" id="9792878at2"/>
<dbReference type="SUPFAM" id="SSF51182">
    <property type="entry name" value="RmlC-like cupins"/>
    <property type="match status" value="1"/>
</dbReference>
<dbReference type="RefSeq" id="WP_047133984.1">
    <property type="nucleotide sequence ID" value="NZ_CZVI01000047.1"/>
</dbReference>
<reference evidence="3 4" key="2">
    <citation type="submission" date="2015-11" db="EMBL/GenBank/DDBJ databases">
        <authorList>
            <person name="Zhang Y."/>
            <person name="Guo Z."/>
        </authorList>
    </citation>
    <scope>NUCLEOTIDE SEQUENCE [LARGE SCALE GENOMIC DNA]</scope>
    <source>
        <strain evidence="3">JGI-4</strain>
    </source>
</reference>
<evidence type="ECO:0000259" key="1">
    <source>
        <dbReference type="PROSITE" id="PS50943"/>
    </source>
</evidence>
<dbReference type="SMART" id="SM00530">
    <property type="entry name" value="HTH_XRE"/>
    <property type="match status" value="1"/>
</dbReference>
<gene>
    <name evidence="3" type="ORF">JGI4_00906</name>
    <name evidence="2" type="ORF">JGI8_01969</name>
</gene>
<dbReference type="EMBL" id="FAOP01000004">
    <property type="protein sequence ID" value="CUU04007.1"/>
    <property type="molecule type" value="Genomic_DNA"/>
</dbReference>
<accession>A0A0P1M415</accession>
<dbReference type="GO" id="GO:0003677">
    <property type="term" value="F:DNA binding"/>
    <property type="evidence" value="ECO:0007669"/>
    <property type="project" value="InterPro"/>
</dbReference>
<accession>A0A0S4MYJ5</accession>
<accession>A0A0P1MI90</accession>
<sequence length="204" mass="23097">MKVLNQPELNGQFIAQQLKTLRLSMDKKITEIAEATGYAPSYISLIENGKRSLNYRILRRILLYGFGETLSSFLAKVLNDDTTSHDTQVYKTPFKLYNEDKTVSAQILIPMDISRGIELVKLTLLPGSSFEEEFKVDFKVHGAVLNGTVEIYYPDQKIEVSQNESFTLSIRADLNYSSIRSNFRISNLSKSVADIIVVFTPPVF</sequence>
<dbReference type="InterPro" id="IPR011051">
    <property type="entry name" value="RmlC_Cupin_sf"/>
</dbReference>
<dbReference type="Pfam" id="PF01381">
    <property type="entry name" value="HTH_3"/>
    <property type="match status" value="1"/>
</dbReference>
<evidence type="ECO:0000313" key="4">
    <source>
        <dbReference type="Proteomes" id="UP000182011"/>
    </source>
</evidence>
<dbReference type="AlphaFoldDB" id="A0A0P1M415"/>
<protein>
    <submittedName>
        <fullName evidence="3">Transcriptional regulator, XRE family with cupin sensor</fullName>
    </submittedName>
</protein>
<dbReference type="Proteomes" id="UP000182200">
    <property type="component" value="Unassembled WGS sequence"/>
</dbReference>
<evidence type="ECO:0000313" key="2">
    <source>
        <dbReference type="EMBL" id="CUS94345.1"/>
    </source>
</evidence>
<dbReference type="Gene3D" id="1.10.260.40">
    <property type="entry name" value="lambda repressor-like DNA-binding domains"/>
    <property type="match status" value="1"/>
</dbReference>
<dbReference type="InterPro" id="IPR001387">
    <property type="entry name" value="Cro/C1-type_HTH"/>
</dbReference>
<dbReference type="InterPro" id="IPR010982">
    <property type="entry name" value="Lambda_DNA-bd_dom_sf"/>
</dbReference>
<proteinExistence type="predicted"/>
<dbReference type="Proteomes" id="UP000182011">
    <property type="component" value="Unassembled WGS sequence"/>
</dbReference>
<dbReference type="EMBL" id="CZVI01000047">
    <property type="protein sequence ID" value="CUS94345.1"/>
    <property type="molecule type" value="Genomic_DNA"/>
</dbReference>
<evidence type="ECO:0000313" key="5">
    <source>
        <dbReference type="Proteomes" id="UP000182200"/>
    </source>
</evidence>
<dbReference type="SUPFAM" id="SSF47413">
    <property type="entry name" value="lambda repressor-like DNA-binding domains"/>
    <property type="match status" value="1"/>
</dbReference>
<evidence type="ECO:0000313" key="3">
    <source>
        <dbReference type="EMBL" id="CUU04007.1"/>
    </source>
</evidence>
<name>A0A0P1M415_9BACT</name>
<dbReference type="CDD" id="cd00093">
    <property type="entry name" value="HTH_XRE"/>
    <property type="match status" value="1"/>
</dbReference>
<accession>A0A0P1MCW9</accession>
<accession>A0A0P1L8F8</accession>
<organism evidence="3 4">
    <name type="scientific">Candidatus Kryptonium thompsonii</name>
    <dbReference type="NCBI Taxonomy" id="1633631"/>
    <lineage>
        <taxon>Bacteria</taxon>
        <taxon>Pseudomonadati</taxon>
        <taxon>Candidatus Kryptoniota</taxon>
        <taxon>Candidatus Kryptonium</taxon>
    </lineage>
</organism>
<dbReference type="CDD" id="cd02209">
    <property type="entry name" value="cupin_XRE_C"/>
    <property type="match status" value="1"/>
</dbReference>
<feature type="domain" description="HTH cro/C1-type" evidence="1">
    <location>
        <begin position="18"/>
        <end position="73"/>
    </location>
</feature>
<accession>A0A0P1MQH1</accession>
<accession>A0A0P1M4T5</accession>